<dbReference type="InterPro" id="IPR032710">
    <property type="entry name" value="NTF2-like_dom_sf"/>
</dbReference>
<keyword evidence="2" id="KW-1185">Reference proteome</keyword>
<feature type="non-terminal residue" evidence="1">
    <location>
        <position position="148"/>
    </location>
</feature>
<proteinExistence type="predicted"/>
<reference evidence="1" key="1">
    <citation type="submission" date="2021-06" db="EMBL/GenBank/DDBJ databases">
        <authorList>
            <consortium name="DOE Joint Genome Institute"/>
            <person name="Mondo S.J."/>
            <person name="Amses K.R."/>
            <person name="Simmons D.R."/>
            <person name="Longcore J.E."/>
            <person name="Seto K."/>
            <person name="Alves G.H."/>
            <person name="Bonds A.E."/>
            <person name="Quandt C.A."/>
            <person name="Davis W.J."/>
            <person name="Chang Y."/>
            <person name="Letcher P.M."/>
            <person name="Powell M.J."/>
            <person name="Kuo A."/>
            <person name="Labutti K."/>
            <person name="Pangilinan J."/>
            <person name="Andreopoulos W."/>
            <person name="Tritt A."/>
            <person name="Riley R."/>
            <person name="Hundley H."/>
            <person name="Johnson J."/>
            <person name="Lipzen A."/>
            <person name="Barry K."/>
            <person name="Berbee M.L."/>
            <person name="Buchler N.E."/>
            <person name="Grigoriev I.V."/>
            <person name="Spatafora J.W."/>
            <person name="Stajich J.E."/>
            <person name="James T.Y."/>
        </authorList>
    </citation>
    <scope>NUCLEOTIDE SEQUENCE</scope>
    <source>
        <strain evidence="1">AG</strain>
    </source>
</reference>
<sequence length="148" mass="16554">MTDSLNTPEKKAETLRWLQGFHAASDSLDSTEFVQNYFTEDAVVQFGNNPVVKAHGPFIEIQSQRLKVLESMSHEVVSFDILPDKIYQVASVTYKVKNDPSGEAIVIPGLAVFYKALEDSKINRFEVYIDISPVFKRAQEIAAVASQV</sequence>
<dbReference type="Proteomes" id="UP001206595">
    <property type="component" value="Unassembled WGS sequence"/>
</dbReference>
<dbReference type="AlphaFoldDB" id="A0AAD5HCE8"/>
<comment type="caution">
    <text evidence="1">The sequence shown here is derived from an EMBL/GenBank/DDBJ whole genome shotgun (WGS) entry which is preliminary data.</text>
</comment>
<protein>
    <recommendedName>
        <fullName evidence="3">SnoaL-like domain-containing protein</fullName>
    </recommendedName>
</protein>
<evidence type="ECO:0008006" key="3">
    <source>
        <dbReference type="Google" id="ProtNLM"/>
    </source>
</evidence>
<reference evidence="1" key="2">
    <citation type="journal article" date="2022" name="Proc. Natl. Acad. Sci. U.S.A.">
        <title>Diploid-dominant life cycles characterize the early evolution of Fungi.</title>
        <authorList>
            <person name="Amses K.R."/>
            <person name="Simmons D.R."/>
            <person name="Longcore J.E."/>
            <person name="Mondo S.J."/>
            <person name="Seto K."/>
            <person name="Jeronimo G.H."/>
            <person name="Bonds A.E."/>
            <person name="Quandt C.A."/>
            <person name="Davis W.J."/>
            <person name="Chang Y."/>
            <person name="Federici B.A."/>
            <person name="Kuo A."/>
            <person name="LaButti K."/>
            <person name="Pangilinan J."/>
            <person name="Andreopoulos W."/>
            <person name="Tritt A."/>
            <person name="Riley R."/>
            <person name="Hundley H."/>
            <person name="Johnson J."/>
            <person name="Lipzen A."/>
            <person name="Barry K."/>
            <person name="Lang B.F."/>
            <person name="Cuomo C.A."/>
            <person name="Buchler N.E."/>
            <person name="Grigoriev I.V."/>
            <person name="Spatafora J.W."/>
            <person name="Stajich J.E."/>
            <person name="James T.Y."/>
        </authorList>
    </citation>
    <scope>NUCLEOTIDE SEQUENCE</scope>
    <source>
        <strain evidence="1">AG</strain>
    </source>
</reference>
<dbReference type="SUPFAM" id="SSF54427">
    <property type="entry name" value="NTF2-like"/>
    <property type="match status" value="1"/>
</dbReference>
<name>A0AAD5HCE8_UMBRA</name>
<organism evidence="1 2">
    <name type="scientific">Umbelopsis ramanniana AG</name>
    <dbReference type="NCBI Taxonomy" id="1314678"/>
    <lineage>
        <taxon>Eukaryota</taxon>
        <taxon>Fungi</taxon>
        <taxon>Fungi incertae sedis</taxon>
        <taxon>Mucoromycota</taxon>
        <taxon>Mucoromycotina</taxon>
        <taxon>Umbelopsidomycetes</taxon>
        <taxon>Umbelopsidales</taxon>
        <taxon>Umbelopsidaceae</taxon>
        <taxon>Umbelopsis</taxon>
    </lineage>
</organism>
<dbReference type="Gene3D" id="3.10.450.50">
    <property type="match status" value="1"/>
</dbReference>
<dbReference type="EMBL" id="MU620940">
    <property type="protein sequence ID" value="KAI8577486.1"/>
    <property type="molecule type" value="Genomic_DNA"/>
</dbReference>
<evidence type="ECO:0000313" key="1">
    <source>
        <dbReference type="EMBL" id="KAI8577486.1"/>
    </source>
</evidence>
<gene>
    <name evidence="1" type="ORF">K450DRAFT_212779</name>
</gene>
<dbReference type="RefSeq" id="XP_051442490.1">
    <property type="nucleotide sequence ID" value="XM_051584811.1"/>
</dbReference>
<dbReference type="GeneID" id="75910161"/>
<accession>A0AAD5HCE8</accession>
<evidence type="ECO:0000313" key="2">
    <source>
        <dbReference type="Proteomes" id="UP001206595"/>
    </source>
</evidence>